<dbReference type="AlphaFoldDB" id="A0A0F9QA11"/>
<name>A0A0F9QA11_9ZZZZ</name>
<gene>
    <name evidence="1" type="ORF">LCGC14_1119850</name>
</gene>
<sequence>MTLLDFLKIKEVREKFREVFPKPSFNIKKDISIYNRRGFMGFNIKTQRGTCKILAIDTGRYIYNPSFEECITFLFYRTSTPWWRAFWNINFNLSSILKLWDNKEEKNKLLQGNIKALGDLT</sequence>
<protein>
    <submittedName>
        <fullName evidence="1">Uncharacterized protein</fullName>
    </submittedName>
</protein>
<comment type="caution">
    <text evidence="1">The sequence shown here is derived from an EMBL/GenBank/DDBJ whole genome shotgun (WGS) entry which is preliminary data.</text>
</comment>
<dbReference type="EMBL" id="LAZR01005172">
    <property type="protein sequence ID" value="KKN02223.1"/>
    <property type="molecule type" value="Genomic_DNA"/>
</dbReference>
<evidence type="ECO:0000313" key="1">
    <source>
        <dbReference type="EMBL" id="KKN02223.1"/>
    </source>
</evidence>
<accession>A0A0F9QA11</accession>
<organism evidence="1">
    <name type="scientific">marine sediment metagenome</name>
    <dbReference type="NCBI Taxonomy" id="412755"/>
    <lineage>
        <taxon>unclassified sequences</taxon>
        <taxon>metagenomes</taxon>
        <taxon>ecological metagenomes</taxon>
    </lineage>
</organism>
<proteinExistence type="predicted"/>
<reference evidence="1" key="1">
    <citation type="journal article" date="2015" name="Nature">
        <title>Complex archaea that bridge the gap between prokaryotes and eukaryotes.</title>
        <authorList>
            <person name="Spang A."/>
            <person name="Saw J.H."/>
            <person name="Jorgensen S.L."/>
            <person name="Zaremba-Niedzwiedzka K."/>
            <person name="Martijn J."/>
            <person name="Lind A.E."/>
            <person name="van Eijk R."/>
            <person name="Schleper C."/>
            <person name="Guy L."/>
            <person name="Ettema T.J."/>
        </authorList>
    </citation>
    <scope>NUCLEOTIDE SEQUENCE</scope>
</reference>